<comment type="subcellular location">
    <subcellularLocation>
        <location evidence="1">Cytoplasm</location>
        <location evidence="1">Nucleoid</location>
    </subcellularLocation>
</comment>
<dbReference type="RefSeq" id="WP_168052090.1">
    <property type="nucleotide sequence ID" value="NZ_JAATJR010000006.1"/>
</dbReference>
<dbReference type="Proteomes" id="UP000765160">
    <property type="component" value="Unassembled WGS sequence"/>
</dbReference>
<evidence type="ECO:0000313" key="9">
    <source>
        <dbReference type="Proteomes" id="UP000765160"/>
    </source>
</evidence>
<dbReference type="SMART" id="SM00528">
    <property type="entry name" value="HNS"/>
    <property type="match status" value="1"/>
</dbReference>
<keyword evidence="5" id="KW-0175">Coiled coil</keyword>
<evidence type="ECO:0000256" key="4">
    <source>
        <dbReference type="ARBA" id="ARBA00023125"/>
    </source>
</evidence>
<dbReference type="Gene3D" id="4.10.430.10">
    <property type="entry name" value="Histone-like protein H-NS, C-terminal domain"/>
    <property type="match status" value="1"/>
</dbReference>
<dbReference type="SUPFAM" id="SSF81273">
    <property type="entry name" value="H-NS histone-like proteins"/>
    <property type="match status" value="1"/>
</dbReference>
<organism evidence="8 9">
    <name type="scientific">Falsiroseomonas frigidaquae</name>
    <dbReference type="NCBI Taxonomy" id="487318"/>
    <lineage>
        <taxon>Bacteria</taxon>
        <taxon>Pseudomonadati</taxon>
        <taxon>Pseudomonadota</taxon>
        <taxon>Alphaproteobacteria</taxon>
        <taxon>Acetobacterales</taxon>
        <taxon>Roseomonadaceae</taxon>
        <taxon>Falsiroseomonas</taxon>
    </lineage>
</organism>
<evidence type="ECO:0000259" key="7">
    <source>
        <dbReference type="SMART" id="SM00528"/>
    </source>
</evidence>
<comment type="caution">
    <text evidence="8">The sequence shown here is derived from an EMBL/GenBank/DDBJ whole genome shotgun (WGS) entry which is preliminary data.</text>
</comment>
<feature type="domain" description="DNA-binding protein H-NS-like C-terminal" evidence="7">
    <location>
        <begin position="74"/>
        <end position="117"/>
    </location>
</feature>
<comment type="similarity">
    <text evidence="2">Belongs to the histone-like protein H-NS family.</text>
</comment>
<dbReference type="PANTHER" id="PTHR38097">
    <property type="match status" value="1"/>
</dbReference>
<evidence type="ECO:0000256" key="5">
    <source>
        <dbReference type="SAM" id="Coils"/>
    </source>
</evidence>
<dbReference type="InterPro" id="IPR037150">
    <property type="entry name" value="H-NS_C_dom_sf"/>
</dbReference>
<feature type="coiled-coil region" evidence="5">
    <location>
        <begin position="22"/>
        <end position="49"/>
    </location>
</feature>
<evidence type="ECO:0000256" key="1">
    <source>
        <dbReference type="ARBA" id="ARBA00004453"/>
    </source>
</evidence>
<dbReference type="EMBL" id="JAAVTX010000006">
    <property type="protein sequence ID" value="NKE47092.1"/>
    <property type="molecule type" value="Genomic_DNA"/>
</dbReference>
<evidence type="ECO:0000256" key="6">
    <source>
        <dbReference type="SAM" id="MobiDB-lite"/>
    </source>
</evidence>
<accession>A0ABX1F462</accession>
<feature type="region of interest" description="Disordered" evidence="6">
    <location>
        <begin position="60"/>
        <end position="100"/>
    </location>
</feature>
<protein>
    <submittedName>
        <fullName evidence="8">H-NS histone family protein</fullName>
    </submittedName>
</protein>
<keyword evidence="4" id="KW-0238">DNA-binding</keyword>
<evidence type="ECO:0000256" key="2">
    <source>
        <dbReference type="ARBA" id="ARBA00010610"/>
    </source>
</evidence>
<gene>
    <name evidence="8" type="ORF">HB662_20095</name>
</gene>
<reference evidence="8 9" key="1">
    <citation type="submission" date="2020-03" db="EMBL/GenBank/DDBJ databases">
        <title>Roseomonas selenitidurans sp. nov. isolated from soil.</title>
        <authorList>
            <person name="Liu H."/>
        </authorList>
    </citation>
    <scope>NUCLEOTIDE SEQUENCE [LARGE SCALE GENOMIC DNA]</scope>
    <source>
        <strain evidence="8 9">JCM 15073</strain>
    </source>
</reference>
<keyword evidence="9" id="KW-1185">Reference proteome</keyword>
<dbReference type="Pfam" id="PF00816">
    <property type="entry name" value="Histone_HNS"/>
    <property type="match status" value="1"/>
</dbReference>
<name>A0ABX1F462_9PROT</name>
<proteinExistence type="inferred from homology"/>
<dbReference type="InterPro" id="IPR027444">
    <property type="entry name" value="H-NS_C_dom"/>
</dbReference>
<sequence length="117" mass="12658">MANKFSFDLDAMSVPDLTALIGAAEEKRKEKLEDAKSALMAEFEQKAAALGVTVNELYSRTAEPASPRTRKPRKDAGQPAGVKYRGPHGETWSGRGRRPGWLNEALAQGKGVADFLA</sequence>
<evidence type="ECO:0000313" key="8">
    <source>
        <dbReference type="EMBL" id="NKE47092.1"/>
    </source>
</evidence>
<dbReference type="PANTHER" id="PTHR38097:SF2">
    <property type="entry name" value="DNA-BINDING PROTEIN STPA"/>
    <property type="match status" value="1"/>
</dbReference>
<keyword evidence="3" id="KW-0963">Cytoplasm</keyword>
<evidence type="ECO:0000256" key="3">
    <source>
        <dbReference type="ARBA" id="ARBA00022490"/>
    </source>
</evidence>